<evidence type="ECO:0000313" key="10">
    <source>
        <dbReference type="Proteomes" id="UP000433483"/>
    </source>
</evidence>
<evidence type="ECO:0000313" key="8">
    <source>
        <dbReference type="EMBL" id="KAE9290924.1"/>
    </source>
</evidence>
<evidence type="ECO:0000313" key="11">
    <source>
        <dbReference type="Proteomes" id="UP000437068"/>
    </source>
</evidence>
<evidence type="ECO:0000313" key="14">
    <source>
        <dbReference type="Proteomes" id="UP000441208"/>
    </source>
</evidence>
<dbReference type="EMBL" id="QXGC01001840">
    <property type="protein sequence ID" value="KAE9195123.1"/>
    <property type="molecule type" value="Genomic_DNA"/>
</dbReference>
<dbReference type="Proteomes" id="UP000433483">
    <property type="component" value="Unassembled WGS sequence"/>
</dbReference>
<reference evidence="9 10" key="1">
    <citation type="submission" date="2018-08" db="EMBL/GenBank/DDBJ databases">
        <title>Genomic investigation of the strawberry pathogen Phytophthora fragariae indicates pathogenicity is determined by transcriptional variation in three key races.</title>
        <authorList>
            <person name="Adams T.M."/>
            <person name="Armitage A.D."/>
            <person name="Sobczyk M.K."/>
            <person name="Bates H.J."/>
            <person name="Dunwell J.M."/>
            <person name="Nellist C.F."/>
            <person name="Harrison R.J."/>
        </authorList>
    </citation>
    <scope>NUCLEOTIDE SEQUENCE [LARGE SCALE GENOMIC DNA]</scope>
    <source>
        <strain evidence="8 11">A4</strain>
        <strain evidence="7 12">BC-1</strain>
        <strain evidence="5 15">BC-23</strain>
        <strain evidence="6 10">NOV-27</strain>
        <strain evidence="4 13">NOV-5</strain>
        <strain evidence="3 14">NOV-71</strain>
        <strain evidence="1 9">NOV-9</strain>
        <strain evidence="2 16">ONT-3</strain>
    </source>
</reference>
<dbReference type="EMBL" id="QXFX01001384">
    <property type="protein sequence ID" value="KAE9091212.1"/>
    <property type="molecule type" value="Genomic_DNA"/>
</dbReference>
<dbReference type="Proteomes" id="UP000437068">
    <property type="component" value="Unassembled WGS sequence"/>
</dbReference>
<name>A0A6A3XM74_9STRA</name>
<dbReference type="EMBL" id="QXGD01001553">
    <property type="protein sequence ID" value="KAE9203708.1"/>
    <property type="molecule type" value="Genomic_DNA"/>
</dbReference>
<organism evidence="7 12">
    <name type="scientific">Phytophthora fragariae</name>
    <dbReference type="NCBI Taxonomy" id="53985"/>
    <lineage>
        <taxon>Eukaryota</taxon>
        <taxon>Sar</taxon>
        <taxon>Stramenopiles</taxon>
        <taxon>Oomycota</taxon>
        <taxon>Peronosporomycetes</taxon>
        <taxon>Peronosporales</taxon>
        <taxon>Peronosporaceae</taxon>
        <taxon>Phytophthora</taxon>
    </lineage>
</organism>
<accession>A0A6A3XM74</accession>
<evidence type="ECO:0000313" key="4">
    <source>
        <dbReference type="EMBL" id="KAE9118882.1"/>
    </source>
</evidence>
<evidence type="ECO:0000313" key="15">
    <source>
        <dbReference type="Proteomes" id="UP000476176"/>
    </source>
</evidence>
<protein>
    <submittedName>
        <fullName evidence="7">Uncharacterized protein</fullName>
    </submittedName>
</protein>
<evidence type="ECO:0000313" key="6">
    <source>
        <dbReference type="EMBL" id="KAE9201150.1"/>
    </source>
</evidence>
<keyword evidence="10" id="KW-1185">Reference proteome</keyword>
<dbReference type="EMBL" id="QXGA01001443">
    <property type="protein sequence ID" value="KAE9118882.1"/>
    <property type="molecule type" value="Genomic_DNA"/>
</dbReference>
<evidence type="ECO:0000313" key="2">
    <source>
        <dbReference type="EMBL" id="KAE9091212.1"/>
    </source>
</evidence>
<evidence type="ECO:0000313" key="5">
    <source>
        <dbReference type="EMBL" id="KAE9195123.1"/>
    </source>
</evidence>
<dbReference type="AlphaFoldDB" id="A0A6A3XM74"/>
<dbReference type="EMBL" id="QXGE01001567">
    <property type="protein sequence ID" value="KAE9290924.1"/>
    <property type="molecule type" value="Genomic_DNA"/>
</dbReference>
<dbReference type="Proteomes" id="UP000441208">
    <property type="component" value="Unassembled WGS sequence"/>
</dbReference>
<dbReference type="EMBL" id="QXGF01001169">
    <property type="protein sequence ID" value="KAE8931998.1"/>
    <property type="molecule type" value="Genomic_DNA"/>
</dbReference>
<gene>
    <name evidence="8" type="ORF">PF001_g19392</name>
    <name evidence="7" type="ORF">PF002_g20853</name>
    <name evidence="5" type="ORF">PF004_g20519</name>
    <name evidence="6" type="ORF">PF005_g15063</name>
    <name evidence="4" type="ORF">PF006_g18479</name>
    <name evidence="3" type="ORF">PF007_g17686</name>
    <name evidence="1" type="ORF">PF009_g17957</name>
    <name evidence="2" type="ORF">PF010_g18277</name>
</gene>
<evidence type="ECO:0000313" key="16">
    <source>
        <dbReference type="Proteomes" id="UP000488956"/>
    </source>
</evidence>
<evidence type="ECO:0000313" key="3">
    <source>
        <dbReference type="EMBL" id="KAE9094654.1"/>
    </source>
</evidence>
<dbReference type="EMBL" id="QXFZ01001213">
    <property type="protein sequence ID" value="KAE9094654.1"/>
    <property type="molecule type" value="Genomic_DNA"/>
</dbReference>
<proteinExistence type="predicted"/>
<comment type="caution">
    <text evidence="7">The sequence shown here is derived from an EMBL/GenBank/DDBJ whole genome shotgun (WGS) entry which is preliminary data.</text>
</comment>
<evidence type="ECO:0000313" key="12">
    <source>
        <dbReference type="Proteomes" id="UP000440367"/>
    </source>
</evidence>
<evidence type="ECO:0000313" key="7">
    <source>
        <dbReference type="EMBL" id="KAE9203708.1"/>
    </source>
</evidence>
<dbReference type="Proteomes" id="UP000440367">
    <property type="component" value="Unassembled WGS sequence"/>
</dbReference>
<evidence type="ECO:0000313" key="9">
    <source>
        <dbReference type="Proteomes" id="UP000429523"/>
    </source>
</evidence>
<evidence type="ECO:0000313" key="13">
    <source>
        <dbReference type="Proteomes" id="UP000440732"/>
    </source>
</evidence>
<dbReference type="Proteomes" id="UP000476176">
    <property type="component" value="Unassembled WGS sequence"/>
</dbReference>
<sequence length="90" mass="9450">MKEDRLALTIGAQIGGDTIAILGALVQFSGGLLQLLLGVRGPIRYAIALLMSTIRLALKAACAATQLILKIGHLGFLNLHLVSKLSRCGI</sequence>
<evidence type="ECO:0000313" key="1">
    <source>
        <dbReference type="EMBL" id="KAE8931998.1"/>
    </source>
</evidence>
<dbReference type="Proteomes" id="UP000429523">
    <property type="component" value="Unassembled WGS sequence"/>
</dbReference>
<dbReference type="Proteomes" id="UP000440732">
    <property type="component" value="Unassembled WGS sequence"/>
</dbReference>
<dbReference type="Proteomes" id="UP000488956">
    <property type="component" value="Unassembled WGS sequence"/>
</dbReference>
<dbReference type="EMBL" id="QXGB01000919">
    <property type="protein sequence ID" value="KAE9201150.1"/>
    <property type="molecule type" value="Genomic_DNA"/>
</dbReference>